<evidence type="ECO:0000259" key="1">
    <source>
        <dbReference type="SMART" id="SM00859"/>
    </source>
</evidence>
<evidence type="ECO:0000313" key="2">
    <source>
        <dbReference type="EMBL" id="KAL2043758.1"/>
    </source>
</evidence>
<name>A0ABR4AFB3_9LECA</name>
<dbReference type="SUPFAM" id="SSF51735">
    <property type="entry name" value="NAD(P)-binding Rossmann-fold domains"/>
    <property type="match status" value="1"/>
</dbReference>
<proteinExistence type="predicted"/>
<dbReference type="PANTHER" id="PTHR48079:SF6">
    <property type="entry name" value="NAD(P)-BINDING DOMAIN-CONTAINING PROTEIN-RELATED"/>
    <property type="match status" value="1"/>
</dbReference>
<protein>
    <recommendedName>
        <fullName evidence="1">Semialdehyde dehydrogenase NAD-binding domain-containing protein</fullName>
    </recommendedName>
</protein>
<dbReference type="Proteomes" id="UP001590950">
    <property type="component" value="Unassembled WGS sequence"/>
</dbReference>
<dbReference type="InterPro" id="IPR000534">
    <property type="entry name" value="Semialdehyde_DH_NAD-bd"/>
</dbReference>
<dbReference type="InterPro" id="IPR051783">
    <property type="entry name" value="NAD(P)-dependent_oxidoreduct"/>
</dbReference>
<evidence type="ECO:0000313" key="3">
    <source>
        <dbReference type="Proteomes" id="UP001590950"/>
    </source>
</evidence>
<dbReference type="Pfam" id="PF01370">
    <property type="entry name" value="Epimerase"/>
    <property type="match status" value="1"/>
</dbReference>
<organism evidence="2 3">
    <name type="scientific">Stereocaulon virgatum</name>
    <dbReference type="NCBI Taxonomy" id="373712"/>
    <lineage>
        <taxon>Eukaryota</taxon>
        <taxon>Fungi</taxon>
        <taxon>Dikarya</taxon>
        <taxon>Ascomycota</taxon>
        <taxon>Pezizomycotina</taxon>
        <taxon>Lecanoromycetes</taxon>
        <taxon>OSLEUM clade</taxon>
        <taxon>Lecanoromycetidae</taxon>
        <taxon>Lecanorales</taxon>
        <taxon>Lecanorineae</taxon>
        <taxon>Stereocaulaceae</taxon>
        <taxon>Stereocaulon</taxon>
    </lineage>
</organism>
<dbReference type="InterPro" id="IPR001509">
    <property type="entry name" value="Epimerase_deHydtase"/>
</dbReference>
<dbReference type="EMBL" id="JBEFKJ010000010">
    <property type="protein sequence ID" value="KAL2043758.1"/>
    <property type="molecule type" value="Genomic_DNA"/>
</dbReference>
<comment type="caution">
    <text evidence="2">The sequence shown here is derived from an EMBL/GenBank/DDBJ whole genome shotgun (WGS) entry which is preliminary data.</text>
</comment>
<dbReference type="SMART" id="SM00859">
    <property type="entry name" value="Semialdhyde_dh"/>
    <property type="match status" value="1"/>
</dbReference>
<dbReference type="PANTHER" id="PTHR48079">
    <property type="entry name" value="PROTEIN YEEZ"/>
    <property type="match status" value="1"/>
</dbReference>
<sequence>MAPKILLLGATGYIGGDALFALTQTHPDYEITCLVRNSDKGAQVASQYSRATLVYGDLDDTELLEQEAKKVDIVLNCANSDHEVAIKALLTGLRAREAGQRVFLIHTSGNLLLSFPDIDRKTFGEASTKIYDDWEGISEITSVPAHAPHRSADKIIIEADAPDLKTAIVVPPTIYGQGRGPSNQRSHQVPDMAKFTLERKGGFQVGAGRNAMPNVHVYDLSDCYMRIVEAAVQGGGRMTWGKEGYYFTENGEHVWGHVAKAITVAAHKQGLIPSDEVQTVDEEAADEMIPRGAVLWGANSRYRALRARKLLDWSPKEKGLDYYIPEAVSSEAKSIGLVPGHAAKVAG</sequence>
<gene>
    <name evidence="2" type="ORF">N7G274_003277</name>
</gene>
<dbReference type="InterPro" id="IPR036291">
    <property type="entry name" value="NAD(P)-bd_dom_sf"/>
</dbReference>
<keyword evidence="3" id="KW-1185">Reference proteome</keyword>
<reference evidence="2 3" key="1">
    <citation type="submission" date="2024-09" db="EMBL/GenBank/DDBJ databases">
        <title>Rethinking Asexuality: The Enigmatic Case of Functional Sexual Genes in Lepraria (Stereocaulaceae).</title>
        <authorList>
            <person name="Doellman M."/>
            <person name="Sun Y."/>
            <person name="Barcenas-Pena A."/>
            <person name="Lumbsch H.T."/>
            <person name="Grewe F."/>
        </authorList>
    </citation>
    <scope>NUCLEOTIDE SEQUENCE [LARGE SCALE GENOMIC DNA]</scope>
    <source>
        <strain evidence="2 3">Mercado 3170</strain>
    </source>
</reference>
<accession>A0ABR4AFB3</accession>
<dbReference type="Gene3D" id="3.40.50.720">
    <property type="entry name" value="NAD(P)-binding Rossmann-like Domain"/>
    <property type="match status" value="1"/>
</dbReference>
<feature type="domain" description="Semialdehyde dehydrogenase NAD-binding" evidence="1">
    <location>
        <begin position="4"/>
        <end position="126"/>
    </location>
</feature>